<accession>A0ACD3BC87</accession>
<sequence length="433" mass="47887">MNTIRDKIDAVRGAIDKRPPFCSGVVDLDDKFCKLFYERQDKTAGLLSLASATTAQLEDLNNACLPATFEAFGGPYLKARKLGVDHFMSNFDLHALDIVDMVRQELVEGPNQNKPIEAELYELNMYAEGSFFKAHKDMPRDAKVFASLVISFPTPHQGGNLILRHQGEKYSFDSSDVLSKAEAPSAACVAFYSGVDQEITPVTSGHRLTLTYNLLYGEEKKDNPDLSLASPLVKLTRSIPEISVLQATIMNLLQDDRVLPEGGYFGFGFRSAYPAFVRKEYDYSSDSPRPGLQDVLDQLEGSDALLKQVCDILSLSITAQVVLDTDDASLMLVSHLLDLSDCRVESGWEEIVSSESDGHEVFDWESETTGEGDENVIMWVTPRTAFPTFETTYIWADYKRSNVVDLQGDICLVAKVGPVGQRETAGASELDSE</sequence>
<organism evidence="1 2">
    <name type="scientific">Pluteus cervinus</name>
    <dbReference type="NCBI Taxonomy" id="181527"/>
    <lineage>
        <taxon>Eukaryota</taxon>
        <taxon>Fungi</taxon>
        <taxon>Dikarya</taxon>
        <taxon>Basidiomycota</taxon>
        <taxon>Agaricomycotina</taxon>
        <taxon>Agaricomycetes</taxon>
        <taxon>Agaricomycetidae</taxon>
        <taxon>Agaricales</taxon>
        <taxon>Pluteineae</taxon>
        <taxon>Pluteaceae</taxon>
        <taxon>Pluteus</taxon>
    </lineage>
</organism>
<keyword evidence="2" id="KW-1185">Reference proteome</keyword>
<evidence type="ECO:0000313" key="2">
    <source>
        <dbReference type="Proteomes" id="UP000308600"/>
    </source>
</evidence>
<gene>
    <name evidence="1" type="ORF">BDN72DRAFT_757174</name>
</gene>
<evidence type="ECO:0000313" key="1">
    <source>
        <dbReference type="EMBL" id="TFK75536.1"/>
    </source>
</evidence>
<protein>
    <submittedName>
        <fullName evidence="1">Uncharacterized protein</fullName>
    </submittedName>
</protein>
<dbReference type="Proteomes" id="UP000308600">
    <property type="component" value="Unassembled WGS sequence"/>
</dbReference>
<dbReference type="EMBL" id="ML208262">
    <property type="protein sequence ID" value="TFK75536.1"/>
    <property type="molecule type" value="Genomic_DNA"/>
</dbReference>
<reference evidence="1 2" key="1">
    <citation type="journal article" date="2019" name="Nat. Ecol. Evol.">
        <title>Megaphylogeny resolves global patterns of mushroom evolution.</title>
        <authorList>
            <person name="Varga T."/>
            <person name="Krizsan K."/>
            <person name="Foldi C."/>
            <person name="Dima B."/>
            <person name="Sanchez-Garcia M."/>
            <person name="Sanchez-Ramirez S."/>
            <person name="Szollosi G.J."/>
            <person name="Szarkandi J.G."/>
            <person name="Papp V."/>
            <person name="Albert L."/>
            <person name="Andreopoulos W."/>
            <person name="Angelini C."/>
            <person name="Antonin V."/>
            <person name="Barry K.W."/>
            <person name="Bougher N.L."/>
            <person name="Buchanan P."/>
            <person name="Buyck B."/>
            <person name="Bense V."/>
            <person name="Catcheside P."/>
            <person name="Chovatia M."/>
            <person name="Cooper J."/>
            <person name="Damon W."/>
            <person name="Desjardin D."/>
            <person name="Finy P."/>
            <person name="Geml J."/>
            <person name="Haridas S."/>
            <person name="Hughes K."/>
            <person name="Justo A."/>
            <person name="Karasinski D."/>
            <person name="Kautmanova I."/>
            <person name="Kiss B."/>
            <person name="Kocsube S."/>
            <person name="Kotiranta H."/>
            <person name="LaButti K.M."/>
            <person name="Lechner B.E."/>
            <person name="Liimatainen K."/>
            <person name="Lipzen A."/>
            <person name="Lukacs Z."/>
            <person name="Mihaltcheva S."/>
            <person name="Morgado L.N."/>
            <person name="Niskanen T."/>
            <person name="Noordeloos M.E."/>
            <person name="Ohm R.A."/>
            <person name="Ortiz-Santana B."/>
            <person name="Ovrebo C."/>
            <person name="Racz N."/>
            <person name="Riley R."/>
            <person name="Savchenko A."/>
            <person name="Shiryaev A."/>
            <person name="Soop K."/>
            <person name="Spirin V."/>
            <person name="Szebenyi C."/>
            <person name="Tomsovsky M."/>
            <person name="Tulloss R.E."/>
            <person name="Uehling J."/>
            <person name="Grigoriev I.V."/>
            <person name="Vagvolgyi C."/>
            <person name="Papp T."/>
            <person name="Martin F.M."/>
            <person name="Miettinen O."/>
            <person name="Hibbett D.S."/>
            <person name="Nagy L.G."/>
        </authorList>
    </citation>
    <scope>NUCLEOTIDE SEQUENCE [LARGE SCALE GENOMIC DNA]</scope>
    <source>
        <strain evidence="1 2">NL-1719</strain>
    </source>
</reference>
<name>A0ACD3BC87_9AGAR</name>
<proteinExistence type="predicted"/>